<evidence type="ECO:0000313" key="3">
    <source>
        <dbReference type="EMBL" id="CAI4218083.1"/>
    </source>
</evidence>
<evidence type="ECO:0000259" key="2">
    <source>
        <dbReference type="PROSITE" id="PS50090"/>
    </source>
</evidence>
<feature type="compositionally biased region" description="Low complexity" evidence="1">
    <location>
        <begin position="88"/>
        <end position="97"/>
    </location>
</feature>
<protein>
    <recommendedName>
        <fullName evidence="2">Myb-like domain-containing protein</fullName>
    </recommendedName>
</protein>
<reference evidence="3" key="1">
    <citation type="submission" date="2022-11" db="EMBL/GenBank/DDBJ databases">
        <authorList>
            <person name="Scott C."/>
            <person name="Bruce N."/>
        </authorList>
    </citation>
    <scope>NUCLEOTIDE SEQUENCE</scope>
</reference>
<feature type="region of interest" description="Disordered" evidence="1">
    <location>
        <begin position="60"/>
        <end position="137"/>
    </location>
</feature>
<sequence>MRWADGHAHAGTVSPKELRRNPSPVLFANATPLAFNIPVYQSASSEPLLCFPAHDESTAAFSKRRKQEGTSSPEPLEPPIKIDKRASRNSSASIRSSGQGEPTPPREENSPGLSDGSDSDASYDGDSPRACSSSASATLEMRRLTPSCDPLGQKLSAKDEFLVRHKLQGMTYRQIRVKGGFTEAESTLRGRFRTLTKNKEARVRKPAWTEADVKLLNKAVRRYSKGKDPVAARIPWKLVAEYIVSHGGSYHFGNATCRKKWDEISFETVDVEDG</sequence>
<organism evidence="3 4">
    <name type="scientific">Parascedosporium putredinis</name>
    <dbReference type="NCBI Taxonomy" id="1442378"/>
    <lineage>
        <taxon>Eukaryota</taxon>
        <taxon>Fungi</taxon>
        <taxon>Dikarya</taxon>
        <taxon>Ascomycota</taxon>
        <taxon>Pezizomycotina</taxon>
        <taxon>Sordariomycetes</taxon>
        <taxon>Hypocreomycetidae</taxon>
        <taxon>Microascales</taxon>
        <taxon>Microascaceae</taxon>
        <taxon>Parascedosporium</taxon>
    </lineage>
</organism>
<feature type="region of interest" description="Disordered" evidence="1">
    <location>
        <begin position="1"/>
        <end position="20"/>
    </location>
</feature>
<dbReference type="InterPro" id="IPR001005">
    <property type="entry name" value="SANT/Myb"/>
</dbReference>
<accession>A0A9P1MES6</accession>
<dbReference type="EMBL" id="CALLCH030000017">
    <property type="protein sequence ID" value="CAI4218083.1"/>
    <property type="molecule type" value="Genomic_DNA"/>
</dbReference>
<feature type="domain" description="Myb-like" evidence="2">
    <location>
        <begin position="200"/>
        <end position="265"/>
    </location>
</feature>
<dbReference type="Gene3D" id="1.10.10.60">
    <property type="entry name" value="Homeodomain-like"/>
    <property type="match status" value="1"/>
</dbReference>
<dbReference type="AlphaFoldDB" id="A0A9P1MES6"/>
<evidence type="ECO:0000313" key="4">
    <source>
        <dbReference type="Proteomes" id="UP000838763"/>
    </source>
</evidence>
<name>A0A9P1MES6_9PEZI</name>
<dbReference type="PROSITE" id="PS50090">
    <property type="entry name" value="MYB_LIKE"/>
    <property type="match status" value="1"/>
</dbReference>
<evidence type="ECO:0000256" key="1">
    <source>
        <dbReference type="SAM" id="MobiDB-lite"/>
    </source>
</evidence>
<dbReference type="Proteomes" id="UP000838763">
    <property type="component" value="Unassembled WGS sequence"/>
</dbReference>
<keyword evidence="4" id="KW-1185">Reference proteome</keyword>
<comment type="caution">
    <text evidence="3">The sequence shown here is derived from an EMBL/GenBank/DDBJ whole genome shotgun (WGS) entry which is preliminary data.</text>
</comment>
<proteinExistence type="predicted"/>
<gene>
    <name evidence="3" type="ORF">PPNO1_LOCUS7680</name>
</gene>
<dbReference type="OrthoDB" id="3439209at2759"/>